<evidence type="ECO:0000259" key="9">
    <source>
        <dbReference type="SMART" id="SM00848"/>
    </source>
</evidence>
<dbReference type="PROSITE" id="PS00639">
    <property type="entry name" value="THIOL_PROTEASE_HIS"/>
    <property type="match status" value="1"/>
</dbReference>
<dbReference type="Gene3D" id="3.90.70.10">
    <property type="entry name" value="Cysteine proteinases"/>
    <property type="match status" value="1"/>
</dbReference>
<dbReference type="Pfam" id="PF08246">
    <property type="entry name" value="Inhibitor_I29"/>
    <property type="match status" value="1"/>
</dbReference>
<dbReference type="SMART" id="SM00645">
    <property type="entry name" value="Pept_C1"/>
    <property type="match status" value="1"/>
</dbReference>
<evidence type="ECO:0000256" key="2">
    <source>
        <dbReference type="ARBA" id="ARBA00022670"/>
    </source>
</evidence>
<dbReference type="InterPro" id="IPR013128">
    <property type="entry name" value="Peptidase_C1A"/>
</dbReference>
<comment type="function">
    <text evidence="7">Cysteine protease which degrades matrix proteins such as collagen, laminin and fibronectin and thus is involved in the destruction of human tissue. Can abolish adhesion. May play an important role in pathogenicity.</text>
</comment>
<feature type="domain" description="Peptidase C1A papain C-terminal" evidence="8">
    <location>
        <begin position="92"/>
        <end position="308"/>
    </location>
</feature>
<evidence type="ECO:0000256" key="7">
    <source>
        <dbReference type="ARBA" id="ARBA00055668"/>
    </source>
</evidence>
<dbReference type="InterPro" id="IPR000169">
    <property type="entry name" value="Pept_cys_AS"/>
</dbReference>
<comment type="similarity">
    <text evidence="1">Belongs to the peptidase C1 family.</text>
</comment>
<dbReference type="InterPro" id="IPR038765">
    <property type="entry name" value="Papain-like_cys_pep_sf"/>
</dbReference>
<organism evidence="10">
    <name type="scientific">Entamoeba invadens</name>
    <dbReference type="NCBI Taxonomy" id="33085"/>
    <lineage>
        <taxon>Eukaryota</taxon>
        <taxon>Amoebozoa</taxon>
        <taxon>Evosea</taxon>
        <taxon>Archamoebae</taxon>
        <taxon>Mastigamoebida</taxon>
        <taxon>Entamoebidae</taxon>
        <taxon>Entamoeba</taxon>
    </lineage>
</organism>
<dbReference type="PANTHER" id="PTHR12411">
    <property type="entry name" value="CYSTEINE PROTEASE FAMILY C1-RELATED"/>
    <property type="match status" value="1"/>
</dbReference>
<dbReference type="InterPro" id="IPR039417">
    <property type="entry name" value="Peptidase_C1A_papain-like"/>
</dbReference>
<dbReference type="InterPro" id="IPR000668">
    <property type="entry name" value="Peptidase_C1A_C"/>
</dbReference>
<evidence type="ECO:0000256" key="6">
    <source>
        <dbReference type="ARBA" id="ARBA00023157"/>
    </source>
</evidence>
<dbReference type="CDD" id="cd02248">
    <property type="entry name" value="Peptidase_C1A"/>
    <property type="match status" value="1"/>
</dbReference>
<name>S0B0C9_ENTIV</name>
<dbReference type="PRINTS" id="PR00705">
    <property type="entry name" value="PAPAIN"/>
</dbReference>
<evidence type="ECO:0000256" key="5">
    <source>
        <dbReference type="ARBA" id="ARBA00023145"/>
    </source>
</evidence>
<evidence type="ECO:0000313" key="10">
    <source>
        <dbReference type="EMBL" id="BAN40993.1"/>
    </source>
</evidence>
<keyword evidence="4" id="KW-0788">Thiol protease</keyword>
<keyword evidence="5" id="KW-0865">Zymogen</keyword>
<dbReference type="MEROPS" id="C01.050"/>
<evidence type="ECO:0000256" key="1">
    <source>
        <dbReference type="ARBA" id="ARBA00008455"/>
    </source>
</evidence>
<dbReference type="InterPro" id="IPR025661">
    <property type="entry name" value="Pept_asp_AS"/>
</dbReference>
<evidence type="ECO:0000256" key="3">
    <source>
        <dbReference type="ARBA" id="ARBA00022729"/>
    </source>
</evidence>
<keyword evidence="2" id="KW-0645">Protease</keyword>
<dbReference type="SUPFAM" id="SSF54001">
    <property type="entry name" value="Cysteine proteinases"/>
    <property type="match status" value="1"/>
</dbReference>
<dbReference type="FunFam" id="3.90.70.10:FF:000039">
    <property type="entry name" value="Cysteine proteinase 2, putative"/>
    <property type="match status" value="1"/>
</dbReference>
<dbReference type="EMBL" id="AK422521">
    <property type="protein sequence ID" value="BAN40993.1"/>
    <property type="molecule type" value="mRNA"/>
</dbReference>
<dbReference type="PROSITE" id="PS00139">
    <property type="entry name" value="THIOL_PROTEASE_CYS"/>
    <property type="match status" value="1"/>
</dbReference>
<evidence type="ECO:0000256" key="4">
    <source>
        <dbReference type="ARBA" id="ARBA00022807"/>
    </source>
</evidence>
<keyword evidence="4" id="KW-0378">Hydrolase</keyword>
<protein>
    <submittedName>
        <fullName evidence="10">Cysteine proteinase 3, putative</fullName>
    </submittedName>
</protein>
<dbReference type="PROSITE" id="PS00640">
    <property type="entry name" value="THIOL_PROTEASE_ASN"/>
    <property type="match status" value="1"/>
</dbReference>
<feature type="domain" description="Cathepsin propeptide inhibitor" evidence="9">
    <location>
        <begin position="15"/>
        <end position="70"/>
    </location>
</feature>
<proteinExistence type="evidence at transcript level"/>
<keyword evidence="3" id="KW-0732">Signal</keyword>
<dbReference type="InterPro" id="IPR013201">
    <property type="entry name" value="Prot_inhib_I29"/>
</dbReference>
<keyword evidence="6" id="KW-1015">Disulfide bond</keyword>
<reference evidence="10" key="1">
    <citation type="submission" date="2012-06" db="EMBL/GenBank/DDBJ databases">
        <title>Short 5' UTR of Entamoeba genes.</title>
        <authorList>
            <person name="Hiranuka K."/>
            <person name="Kumagai M."/>
            <person name="Wakaguri H."/>
            <person name="Suzuki Y."/>
            <person name="Sugano S."/>
            <person name="Watanabe J."/>
            <person name="Makioka A."/>
        </authorList>
    </citation>
    <scope>NUCLEOTIDE SEQUENCE</scope>
    <source>
        <strain evidence="10">IP1</strain>
    </source>
</reference>
<dbReference type="AlphaFoldDB" id="S0B0C9"/>
<dbReference type="GO" id="GO:0004197">
    <property type="term" value="F:cysteine-type endopeptidase activity"/>
    <property type="evidence" value="ECO:0007669"/>
    <property type="project" value="UniProtKB-ARBA"/>
</dbReference>
<dbReference type="Pfam" id="PF00112">
    <property type="entry name" value="Peptidase_C1"/>
    <property type="match status" value="1"/>
</dbReference>
<dbReference type="VEuPathDB" id="AmoebaDB:EIN_057920"/>
<dbReference type="GO" id="GO:0006508">
    <property type="term" value="P:proteolysis"/>
    <property type="evidence" value="ECO:0007669"/>
    <property type="project" value="UniProtKB-KW"/>
</dbReference>
<sequence>MIGFLLIALASALDFQAWTAKYNKRFSAVEALRRRAIFTANSRYVSMFNKEHKFQLSNEGPFAAMTNAEYRAQLKLIRKDDKSVPVYLNRSAPESLDLRTSNKVTPIRDQAQCGSCYTFGSTASLEGRLLMIGGDYQTLDLSEEQLVQCSKEQGNNGCNGGLGKNAYEYIKANGIVQEKDYPYTAVDGSCTVDVSKKYATITGYNSVPRKNDAELKAALVDGVVDVSIDASSAKFQLYKTGVYTDTKCGTGYFDLNHEVAAVGYGTLDGAAYWIVRNSWGTSWGDKGYILMGAEGNTCGVITDPLYPTGVKFL</sequence>
<dbReference type="SMART" id="SM00848">
    <property type="entry name" value="Inhibitor_I29"/>
    <property type="match status" value="1"/>
</dbReference>
<evidence type="ECO:0000259" key="8">
    <source>
        <dbReference type="SMART" id="SM00645"/>
    </source>
</evidence>
<accession>S0B0C9</accession>
<dbReference type="InterPro" id="IPR025660">
    <property type="entry name" value="Pept_his_AS"/>
</dbReference>